<accession>A0AAD3SWA9</accession>
<feature type="signal peptide" evidence="6">
    <location>
        <begin position="1"/>
        <end position="16"/>
    </location>
</feature>
<evidence type="ECO:0000256" key="1">
    <source>
        <dbReference type="ARBA" id="ARBA00004123"/>
    </source>
</evidence>
<evidence type="ECO:0000256" key="3">
    <source>
        <dbReference type="ARBA" id="ARBA00023163"/>
    </source>
</evidence>
<dbReference type="Proteomes" id="UP001279734">
    <property type="component" value="Unassembled WGS sequence"/>
</dbReference>
<comment type="subcellular location">
    <subcellularLocation>
        <location evidence="1">Nucleus</location>
    </subcellularLocation>
</comment>
<dbReference type="EMBL" id="BSYO01000019">
    <property type="protein sequence ID" value="GMH18280.1"/>
    <property type="molecule type" value="Genomic_DNA"/>
</dbReference>
<dbReference type="GO" id="GO:0003677">
    <property type="term" value="F:DNA binding"/>
    <property type="evidence" value="ECO:0007669"/>
    <property type="project" value="InterPro"/>
</dbReference>
<sequence length="320" mass="35073">MNLTVNFIILLTVTNSLPIFDAIPTSVQVAFGPGALAQDASASSRTYRIPRDEKSRDSRRMELIGSNSDGTQHSISSSLAAEFDRIDDRSMDVSKTSDAKIKEKYREPWDYEHTYYPITLPLRKPGSGNPELLDEAEFGEAARDMECDEDTVNAASELGLLDSEEGENMRLLFFQLPDTLPLVKRSSRSKGKEIEGISSSPGLKGSTTSSKDDNALEREMSSGMAGSSWRCCTLEELYGGHVGKMLVYKSGAVKLKLGEILFDVSPGSDCTFAQDVVAINPKDHHFCAIGQLEKRAIVTPDVNFLLDGNFGSSQTMRNAH</sequence>
<evidence type="ECO:0008006" key="9">
    <source>
        <dbReference type="Google" id="ProtNLM"/>
    </source>
</evidence>
<evidence type="ECO:0000313" key="8">
    <source>
        <dbReference type="Proteomes" id="UP001279734"/>
    </source>
</evidence>
<comment type="caution">
    <text evidence="7">The sequence shown here is derived from an EMBL/GenBank/DDBJ whole genome shotgun (WGS) entry which is preliminary data.</text>
</comment>
<evidence type="ECO:0000256" key="2">
    <source>
        <dbReference type="ARBA" id="ARBA00022478"/>
    </source>
</evidence>
<keyword evidence="3" id="KW-0804">Transcription</keyword>
<evidence type="ECO:0000256" key="6">
    <source>
        <dbReference type="SAM" id="SignalP"/>
    </source>
</evidence>
<dbReference type="Pfam" id="PF05132">
    <property type="entry name" value="RNA_pol_Rpc4"/>
    <property type="match status" value="1"/>
</dbReference>
<dbReference type="AlphaFoldDB" id="A0AAD3SWA9"/>
<proteinExistence type="predicted"/>
<dbReference type="PANTHER" id="PTHR13408:SF0">
    <property type="entry name" value="DNA-DIRECTED RNA POLYMERASE III SUBUNIT RPC4"/>
    <property type="match status" value="1"/>
</dbReference>
<feature type="chain" id="PRO_5042127165" description="DNA-directed RNA polymerase III subunit RPC4" evidence="6">
    <location>
        <begin position="17"/>
        <end position="320"/>
    </location>
</feature>
<protein>
    <recommendedName>
        <fullName evidence="9">DNA-directed RNA polymerase III subunit RPC4</fullName>
    </recommendedName>
</protein>
<dbReference type="GO" id="GO:0042797">
    <property type="term" value="P:tRNA transcription by RNA polymerase III"/>
    <property type="evidence" value="ECO:0007669"/>
    <property type="project" value="TreeGrafter"/>
</dbReference>
<keyword evidence="4" id="KW-0539">Nucleus</keyword>
<name>A0AAD3SWA9_NEPGR</name>
<keyword evidence="8" id="KW-1185">Reference proteome</keyword>
<feature type="compositionally biased region" description="Polar residues" evidence="5">
    <location>
        <begin position="197"/>
        <end position="209"/>
    </location>
</feature>
<evidence type="ECO:0000313" key="7">
    <source>
        <dbReference type="EMBL" id="GMH18280.1"/>
    </source>
</evidence>
<keyword evidence="2" id="KW-0240">DNA-directed RNA polymerase</keyword>
<evidence type="ECO:0000256" key="4">
    <source>
        <dbReference type="ARBA" id="ARBA00023242"/>
    </source>
</evidence>
<feature type="region of interest" description="Disordered" evidence="5">
    <location>
        <begin position="185"/>
        <end position="214"/>
    </location>
</feature>
<gene>
    <name evidence="7" type="ORF">Nepgr_020121</name>
</gene>
<evidence type="ECO:0000256" key="5">
    <source>
        <dbReference type="SAM" id="MobiDB-lite"/>
    </source>
</evidence>
<dbReference type="InterPro" id="IPR007811">
    <property type="entry name" value="RPC4"/>
</dbReference>
<feature type="compositionally biased region" description="Basic and acidic residues" evidence="5">
    <location>
        <begin position="49"/>
        <end position="62"/>
    </location>
</feature>
<keyword evidence="6" id="KW-0732">Signal</keyword>
<dbReference type="GO" id="GO:0005666">
    <property type="term" value="C:RNA polymerase III complex"/>
    <property type="evidence" value="ECO:0007669"/>
    <property type="project" value="InterPro"/>
</dbReference>
<feature type="region of interest" description="Disordered" evidence="5">
    <location>
        <begin position="42"/>
        <end position="76"/>
    </location>
</feature>
<feature type="compositionally biased region" description="Polar residues" evidence="5">
    <location>
        <begin position="65"/>
        <end position="76"/>
    </location>
</feature>
<organism evidence="7 8">
    <name type="scientific">Nepenthes gracilis</name>
    <name type="common">Slender pitcher plant</name>
    <dbReference type="NCBI Taxonomy" id="150966"/>
    <lineage>
        <taxon>Eukaryota</taxon>
        <taxon>Viridiplantae</taxon>
        <taxon>Streptophyta</taxon>
        <taxon>Embryophyta</taxon>
        <taxon>Tracheophyta</taxon>
        <taxon>Spermatophyta</taxon>
        <taxon>Magnoliopsida</taxon>
        <taxon>eudicotyledons</taxon>
        <taxon>Gunneridae</taxon>
        <taxon>Pentapetalae</taxon>
        <taxon>Caryophyllales</taxon>
        <taxon>Nepenthaceae</taxon>
        <taxon>Nepenthes</taxon>
    </lineage>
</organism>
<reference evidence="7" key="1">
    <citation type="submission" date="2023-05" db="EMBL/GenBank/DDBJ databases">
        <title>Nepenthes gracilis genome sequencing.</title>
        <authorList>
            <person name="Fukushima K."/>
        </authorList>
    </citation>
    <scope>NUCLEOTIDE SEQUENCE</scope>
    <source>
        <strain evidence="7">SING2019-196</strain>
    </source>
</reference>
<dbReference type="PANTHER" id="PTHR13408">
    <property type="entry name" value="DNA-DIRECTED RNA POLYMERASE III"/>
    <property type="match status" value="1"/>
</dbReference>